<dbReference type="PANTHER" id="PTHR43265">
    <property type="entry name" value="ESTERASE ESTD"/>
    <property type="match status" value="1"/>
</dbReference>
<gene>
    <name evidence="3" type="ORF">XD92_1124</name>
</gene>
<sequence>MNKTVLITWLLLISCNLFPQEPITGSWEGKLQIQNNSLRIRFHIEANGAAYSSRMDSPDQGAFDLPTTRTSFSEDKLEIIASGLGLFYRGTLRQDTIEGTFNQGGIPLPLTLYRIVKPELGRPQTPKEPFPYRTEKLLIPAGEEGEEKRVLGATLTLPDGEGPFPAVVLIAGSGPNDRDETLFGHKPFFVIADHLTRQGFAVLRYDKRGVGESTGNFRTATLQDFVADAETVLSYLKQQDEIDPDRIGLLGHSEGGIVASMLAAEKPEIGFVVLMAAPGTTGIEVVMDQNEISLRHQGVEPETIEELQRLNRETFGMLLEWKGSEEERTTLRDQLSRFWEQLPLLIRMKTKRDSFLRSQFNGMITPGYISFLQCDPAQYLQKVTCPLLALNGEKDTQVPAGKNIAAITAALKKGGNNEVETRIYPGLNHLFQESLTGQADEYAKTEQTIAPMMLNELGEWLKKVAGITTIHEEKLKTDE</sequence>
<comment type="caution">
    <text evidence="3">The sequence shown here is derived from an EMBL/GenBank/DDBJ whole genome shotgun (WGS) entry which is preliminary data.</text>
</comment>
<protein>
    <submittedName>
        <fullName evidence="3">Uncharacterized protein</fullName>
    </submittedName>
</protein>
<dbReference type="InterPro" id="IPR053145">
    <property type="entry name" value="AB_hydrolase_Est10"/>
</dbReference>
<proteinExistence type="predicted"/>
<feature type="domain" description="Serine aminopeptidase S33" evidence="2">
    <location>
        <begin position="191"/>
        <end position="277"/>
    </location>
</feature>
<evidence type="ECO:0000259" key="1">
    <source>
        <dbReference type="Pfam" id="PF00326"/>
    </source>
</evidence>
<reference evidence="4" key="1">
    <citation type="journal article" date="2015" name="MBio">
        <title>Genome-Resolved Metagenomic Analysis Reveals Roles for Candidate Phyla and Other Microbial Community Members in Biogeochemical Transformations in Oil Reservoirs.</title>
        <authorList>
            <person name="Hu P."/>
            <person name="Tom L."/>
            <person name="Singh A."/>
            <person name="Thomas B.C."/>
            <person name="Baker B.J."/>
            <person name="Piceno Y.M."/>
            <person name="Andersen G.L."/>
            <person name="Banfield J.F."/>
        </authorList>
    </citation>
    <scope>NUCLEOTIDE SEQUENCE [LARGE SCALE GENOMIC DNA]</scope>
</reference>
<evidence type="ECO:0000259" key="2">
    <source>
        <dbReference type="Pfam" id="PF12146"/>
    </source>
</evidence>
<dbReference type="InterPro" id="IPR001375">
    <property type="entry name" value="Peptidase_S9_cat"/>
</dbReference>
<dbReference type="AlphaFoldDB" id="A0A124FX18"/>
<evidence type="ECO:0000313" key="4">
    <source>
        <dbReference type="Proteomes" id="UP000053860"/>
    </source>
</evidence>
<dbReference type="Pfam" id="PF00326">
    <property type="entry name" value="Peptidase_S9"/>
    <property type="match status" value="1"/>
</dbReference>
<dbReference type="InterPro" id="IPR029058">
    <property type="entry name" value="AB_hydrolase_fold"/>
</dbReference>
<feature type="domain" description="Peptidase S9 prolyl oligopeptidase catalytic" evidence="1">
    <location>
        <begin position="347"/>
        <end position="444"/>
    </location>
</feature>
<dbReference type="GO" id="GO:0052689">
    <property type="term" value="F:carboxylic ester hydrolase activity"/>
    <property type="evidence" value="ECO:0007669"/>
    <property type="project" value="TreeGrafter"/>
</dbReference>
<dbReference type="PATRIC" id="fig|294710.3.peg.1521"/>
<dbReference type="GO" id="GO:0006508">
    <property type="term" value="P:proteolysis"/>
    <property type="evidence" value="ECO:0007669"/>
    <property type="project" value="InterPro"/>
</dbReference>
<dbReference type="SUPFAM" id="SSF53474">
    <property type="entry name" value="alpha/beta-Hydrolases"/>
    <property type="match status" value="1"/>
</dbReference>
<dbReference type="InterPro" id="IPR022742">
    <property type="entry name" value="Hydrolase_4"/>
</dbReference>
<dbReference type="EMBL" id="LGGN01000220">
    <property type="protein sequence ID" value="KUK76645.1"/>
    <property type="molecule type" value="Genomic_DNA"/>
</dbReference>
<dbReference type="PANTHER" id="PTHR43265:SF1">
    <property type="entry name" value="ESTERASE ESTD"/>
    <property type="match status" value="1"/>
</dbReference>
<accession>A0A124FX18</accession>
<evidence type="ECO:0000313" key="3">
    <source>
        <dbReference type="EMBL" id="KUK76645.1"/>
    </source>
</evidence>
<dbReference type="GO" id="GO:0008236">
    <property type="term" value="F:serine-type peptidase activity"/>
    <property type="evidence" value="ECO:0007669"/>
    <property type="project" value="InterPro"/>
</dbReference>
<dbReference type="Proteomes" id="UP000053860">
    <property type="component" value="Unassembled WGS sequence"/>
</dbReference>
<name>A0A124FX18_9BACT</name>
<dbReference type="Gene3D" id="3.40.50.1820">
    <property type="entry name" value="alpha/beta hydrolase"/>
    <property type="match status" value="1"/>
</dbReference>
<dbReference type="PROSITE" id="PS51257">
    <property type="entry name" value="PROKAR_LIPOPROTEIN"/>
    <property type="match status" value="1"/>
</dbReference>
<dbReference type="Pfam" id="PF12146">
    <property type="entry name" value="Hydrolase_4"/>
    <property type="match status" value="1"/>
</dbReference>
<organism evidence="3 4">
    <name type="scientific">Proteiniphilum acetatigenes</name>
    <dbReference type="NCBI Taxonomy" id="294710"/>
    <lineage>
        <taxon>Bacteria</taxon>
        <taxon>Pseudomonadati</taxon>
        <taxon>Bacteroidota</taxon>
        <taxon>Bacteroidia</taxon>
        <taxon>Bacteroidales</taxon>
        <taxon>Dysgonomonadaceae</taxon>
        <taxon>Proteiniphilum</taxon>
    </lineage>
</organism>